<dbReference type="AlphaFoldDB" id="A0A4C1XJ82"/>
<gene>
    <name evidence="1" type="ORF">EVAR_87424_1</name>
</gene>
<proteinExistence type="predicted"/>
<organism evidence="1 2">
    <name type="scientific">Eumeta variegata</name>
    <name type="common">Bagworm moth</name>
    <name type="synonym">Eumeta japonica</name>
    <dbReference type="NCBI Taxonomy" id="151549"/>
    <lineage>
        <taxon>Eukaryota</taxon>
        <taxon>Metazoa</taxon>
        <taxon>Ecdysozoa</taxon>
        <taxon>Arthropoda</taxon>
        <taxon>Hexapoda</taxon>
        <taxon>Insecta</taxon>
        <taxon>Pterygota</taxon>
        <taxon>Neoptera</taxon>
        <taxon>Endopterygota</taxon>
        <taxon>Lepidoptera</taxon>
        <taxon>Glossata</taxon>
        <taxon>Ditrysia</taxon>
        <taxon>Tineoidea</taxon>
        <taxon>Psychidae</taxon>
        <taxon>Oiketicinae</taxon>
        <taxon>Eumeta</taxon>
    </lineage>
</organism>
<protein>
    <submittedName>
        <fullName evidence="1">Uncharacterized protein</fullName>
    </submittedName>
</protein>
<name>A0A4C1XJ82_EUMVA</name>
<sequence>MSTQSSVDIAAITSSTCIPSVAAAAGSNSRRDDVDGDKMCVVGVNEASQATGDRLQYEAVNSKQLARPRISLLGSARNTIAHAN</sequence>
<keyword evidence="2" id="KW-1185">Reference proteome</keyword>
<evidence type="ECO:0000313" key="1">
    <source>
        <dbReference type="EMBL" id="GBP63052.1"/>
    </source>
</evidence>
<dbReference type="EMBL" id="BGZK01000857">
    <property type="protein sequence ID" value="GBP63052.1"/>
    <property type="molecule type" value="Genomic_DNA"/>
</dbReference>
<dbReference type="Proteomes" id="UP000299102">
    <property type="component" value="Unassembled WGS sequence"/>
</dbReference>
<accession>A0A4C1XJ82</accession>
<evidence type="ECO:0000313" key="2">
    <source>
        <dbReference type="Proteomes" id="UP000299102"/>
    </source>
</evidence>
<comment type="caution">
    <text evidence="1">The sequence shown here is derived from an EMBL/GenBank/DDBJ whole genome shotgun (WGS) entry which is preliminary data.</text>
</comment>
<reference evidence="1 2" key="1">
    <citation type="journal article" date="2019" name="Commun. Biol.">
        <title>The bagworm genome reveals a unique fibroin gene that provides high tensile strength.</title>
        <authorList>
            <person name="Kono N."/>
            <person name="Nakamura H."/>
            <person name="Ohtoshi R."/>
            <person name="Tomita M."/>
            <person name="Numata K."/>
            <person name="Arakawa K."/>
        </authorList>
    </citation>
    <scope>NUCLEOTIDE SEQUENCE [LARGE SCALE GENOMIC DNA]</scope>
</reference>